<evidence type="ECO:0000256" key="5">
    <source>
        <dbReference type="ARBA" id="ARBA00022989"/>
    </source>
</evidence>
<sequence length="626" mass="71191">MKSFLLLFSFSLFLCSAEIDTKLYDGNNTINYYKEISKRIETAQTSDQNQTKEDTERIATERMILDKLSNMLSITLKVDPMPDSLLPDDKNISTENYQSYLNALTDTYAKIDTLKKEQSAMQSKRHYLQKSINDITVEDKKNLLLYQLQYAFYKLKGDNQEQTIQAYETLITKGEARFKQKLNQVTFDIPALEKKLTQINTKFAPVEQEAVALKLAKERELIVRETISESLSKKFLSNDMDMMSLLTTKIDLTLMLSLAYLQKNETQKALDLFNADTETLQGLTPDLIDYYTYKRTILKTVFKEVAGNVALALSSVEQSAESIYDFTYSKLTEALFVFNEKGISILDILKVILIIILGFMIAAFYKRKIINLATQREKISLSSAKAISNAGYYILVFITLLVALKSIGLDLSNLGLVAGALSIGIGFGLQTLVSNFAAGIILMFERTIRLGDYIEISDTIRGTVSDMRMRSTTVTTNDNIDVVIPNSSFIQNNVINWTLENDIRRIHIPFSVAYGTSNDKVEKVILEELRNSSINYVKKNAKYPTLIWMTAMGSSSVDYELIVWVRGQSTLKPAGTKSDFLKFIYATLNKHHIEIPFPQLDLHVKRNESPKEHNEEKKEETEPKML</sequence>
<evidence type="ECO:0000259" key="9">
    <source>
        <dbReference type="Pfam" id="PF00924"/>
    </source>
</evidence>
<dbReference type="InterPro" id="IPR052702">
    <property type="entry name" value="MscS-like_channel"/>
</dbReference>
<dbReference type="SUPFAM" id="SSF82689">
    <property type="entry name" value="Mechanosensitive channel protein MscS (YggB), C-terminal domain"/>
    <property type="match status" value="1"/>
</dbReference>
<evidence type="ECO:0000313" key="10">
    <source>
        <dbReference type="EMBL" id="MDM5264553.1"/>
    </source>
</evidence>
<dbReference type="Gene3D" id="1.10.287.1260">
    <property type="match status" value="1"/>
</dbReference>
<dbReference type="PANTHER" id="PTHR30347:SF1">
    <property type="entry name" value="MECHANOSENSITIVE CHANNEL MSCK"/>
    <property type="match status" value="1"/>
</dbReference>
<dbReference type="RefSeq" id="WP_289402457.1">
    <property type="nucleotide sequence ID" value="NZ_JAQIBC010000009.1"/>
</dbReference>
<organism evidence="10 11">
    <name type="scientific">Sulfurovum xiamenensis</name>
    <dbReference type="NCBI Taxonomy" id="3019066"/>
    <lineage>
        <taxon>Bacteria</taxon>
        <taxon>Pseudomonadati</taxon>
        <taxon>Campylobacterota</taxon>
        <taxon>Epsilonproteobacteria</taxon>
        <taxon>Campylobacterales</taxon>
        <taxon>Sulfurovaceae</taxon>
        <taxon>Sulfurovum</taxon>
    </lineage>
</organism>
<dbReference type="InterPro" id="IPR010920">
    <property type="entry name" value="LSM_dom_sf"/>
</dbReference>
<evidence type="ECO:0000256" key="4">
    <source>
        <dbReference type="ARBA" id="ARBA00022692"/>
    </source>
</evidence>
<feature type="region of interest" description="Disordered" evidence="7">
    <location>
        <begin position="604"/>
        <end position="626"/>
    </location>
</feature>
<dbReference type="PROSITE" id="PS01246">
    <property type="entry name" value="UPF0003"/>
    <property type="match status" value="1"/>
</dbReference>
<evidence type="ECO:0000256" key="2">
    <source>
        <dbReference type="ARBA" id="ARBA00008017"/>
    </source>
</evidence>
<gene>
    <name evidence="10" type="ORF">PF327_10145</name>
</gene>
<keyword evidence="6 8" id="KW-0472">Membrane</keyword>
<keyword evidence="3" id="KW-1003">Cell membrane</keyword>
<dbReference type="Pfam" id="PF00924">
    <property type="entry name" value="MS_channel_2nd"/>
    <property type="match status" value="1"/>
</dbReference>
<feature type="transmembrane region" description="Helical" evidence="8">
    <location>
        <begin position="416"/>
        <end position="444"/>
    </location>
</feature>
<dbReference type="PANTHER" id="PTHR30347">
    <property type="entry name" value="POTASSIUM CHANNEL RELATED"/>
    <property type="match status" value="1"/>
</dbReference>
<dbReference type="SUPFAM" id="SSF50182">
    <property type="entry name" value="Sm-like ribonucleoproteins"/>
    <property type="match status" value="1"/>
</dbReference>
<dbReference type="InterPro" id="IPR023408">
    <property type="entry name" value="MscS_beta-dom_sf"/>
</dbReference>
<evidence type="ECO:0000256" key="3">
    <source>
        <dbReference type="ARBA" id="ARBA00022475"/>
    </source>
</evidence>
<dbReference type="InterPro" id="IPR011014">
    <property type="entry name" value="MscS_channel_TM-2"/>
</dbReference>
<evidence type="ECO:0000256" key="7">
    <source>
        <dbReference type="SAM" id="MobiDB-lite"/>
    </source>
</evidence>
<comment type="caution">
    <text evidence="10">The sequence shown here is derived from an EMBL/GenBank/DDBJ whole genome shotgun (WGS) entry which is preliminary data.</text>
</comment>
<accession>A0ABT7QTZ5</accession>
<dbReference type="EMBL" id="JAQIBC010000009">
    <property type="protein sequence ID" value="MDM5264553.1"/>
    <property type="molecule type" value="Genomic_DNA"/>
</dbReference>
<keyword evidence="5 8" id="KW-1133">Transmembrane helix</keyword>
<comment type="similarity">
    <text evidence="2">Belongs to the MscS (TC 1.A.23) family.</text>
</comment>
<dbReference type="SUPFAM" id="SSF82861">
    <property type="entry name" value="Mechanosensitive channel protein MscS (YggB), transmembrane region"/>
    <property type="match status" value="1"/>
</dbReference>
<comment type="subcellular location">
    <subcellularLocation>
        <location evidence="1">Cell membrane</location>
        <topology evidence="1">Multi-pass membrane protein</topology>
    </subcellularLocation>
</comment>
<name>A0ABT7QTZ5_9BACT</name>
<evidence type="ECO:0000313" key="11">
    <source>
        <dbReference type="Proteomes" id="UP001169066"/>
    </source>
</evidence>
<keyword evidence="11" id="KW-1185">Reference proteome</keyword>
<feature type="domain" description="Mechanosensitive ion channel MscS" evidence="9">
    <location>
        <begin position="431"/>
        <end position="498"/>
    </location>
</feature>
<evidence type="ECO:0000256" key="8">
    <source>
        <dbReference type="SAM" id="Phobius"/>
    </source>
</evidence>
<keyword evidence="4 8" id="KW-0812">Transmembrane</keyword>
<dbReference type="Proteomes" id="UP001169066">
    <property type="component" value="Unassembled WGS sequence"/>
</dbReference>
<dbReference type="InterPro" id="IPR011066">
    <property type="entry name" value="MscS_channel_C_sf"/>
</dbReference>
<evidence type="ECO:0000256" key="6">
    <source>
        <dbReference type="ARBA" id="ARBA00023136"/>
    </source>
</evidence>
<dbReference type="InterPro" id="IPR006685">
    <property type="entry name" value="MscS_channel_2nd"/>
</dbReference>
<dbReference type="Gene3D" id="2.30.30.60">
    <property type="match status" value="1"/>
</dbReference>
<feature type="transmembrane region" description="Helical" evidence="8">
    <location>
        <begin position="386"/>
        <end position="404"/>
    </location>
</feature>
<proteinExistence type="inferred from homology"/>
<feature type="transmembrane region" description="Helical" evidence="8">
    <location>
        <begin position="348"/>
        <end position="365"/>
    </location>
</feature>
<dbReference type="InterPro" id="IPR006686">
    <property type="entry name" value="MscS_channel_CS"/>
</dbReference>
<evidence type="ECO:0000256" key="1">
    <source>
        <dbReference type="ARBA" id="ARBA00004651"/>
    </source>
</evidence>
<reference evidence="10" key="1">
    <citation type="submission" date="2023-01" db="EMBL/GenBank/DDBJ databases">
        <title>Sulfurovum sp. XTW-4 genome assembly.</title>
        <authorList>
            <person name="Wang J."/>
        </authorList>
    </citation>
    <scope>NUCLEOTIDE SEQUENCE</scope>
    <source>
        <strain evidence="10">XTW-4</strain>
    </source>
</reference>
<dbReference type="Gene3D" id="3.30.70.100">
    <property type="match status" value="1"/>
</dbReference>
<protein>
    <submittedName>
        <fullName evidence="10">Mechanosensitive ion channel</fullName>
    </submittedName>
</protein>